<comment type="caution">
    <text evidence="1">The sequence shown here is derived from an EMBL/GenBank/DDBJ whole genome shotgun (WGS) entry which is preliminary data.</text>
</comment>
<gene>
    <name evidence="1" type="ORF">FDA38_07375</name>
</gene>
<accession>A0A4U3M2M5</accession>
<proteinExistence type="predicted"/>
<evidence type="ECO:0000313" key="2">
    <source>
        <dbReference type="Proteomes" id="UP000305836"/>
    </source>
</evidence>
<dbReference type="RefSeq" id="WP_137253281.1">
    <property type="nucleotide sequence ID" value="NZ_JBHSPQ010000001.1"/>
</dbReference>
<reference evidence="1 2" key="1">
    <citation type="submission" date="2019-04" db="EMBL/GenBank/DDBJ databases">
        <title>Kribbella sp. NEAU-THZ 27 nov., a novel actinomycete isolated from soil.</title>
        <authorList>
            <person name="Duan L."/>
        </authorList>
    </citation>
    <scope>NUCLEOTIDE SEQUENCE [LARGE SCALE GENOMIC DNA]</scope>
    <source>
        <strain evidence="2">NEAU-THZ27</strain>
    </source>
</reference>
<sequence length="215" mass="23894">MTPQETHELVKAEVHRLGPVVFEGMSTSIASAAKRAKGLDHSECPHLRPLIVRTELRRYLKREGLPDDWTIGGNPALMGQINLVNKQAGLQLRVLKERSRTYPGGVPTAGRSPKRQEYWTAPLFLMPGGRSGRLSELLLLWDYASVQKVAEGFTIRVVHPTESGDYGRKVRCDMDFAIMPGGTVFETLVFQGDEDPVNFFDAEIDEVEDDADADG</sequence>
<dbReference type="OrthoDB" id="3268113at2"/>
<protein>
    <submittedName>
        <fullName evidence="1">Uncharacterized protein</fullName>
    </submittedName>
</protein>
<dbReference type="EMBL" id="SZPZ01000001">
    <property type="protein sequence ID" value="TKK82590.1"/>
    <property type="molecule type" value="Genomic_DNA"/>
</dbReference>
<keyword evidence="2" id="KW-1185">Reference proteome</keyword>
<dbReference type="AlphaFoldDB" id="A0A4U3M2M5"/>
<evidence type="ECO:0000313" key="1">
    <source>
        <dbReference type="EMBL" id="TKK82590.1"/>
    </source>
</evidence>
<organism evidence="1 2">
    <name type="scientific">Kribbella jiaozuonensis</name>
    <dbReference type="NCBI Taxonomy" id="2575441"/>
    <lineage>
        <taxon>Bacteria</taxon>
        <taxon>Bacillati</taxon>
        <taxon>Actinomycetota</taxon>
        <taxon>Actinomycetes</taxon>
        <taxon>Propionibacteriales</taxon>
        <taxon>Kribbellaceae</taxon>
        <taxon>Kribbella</taxon>
    </lineage>
</organism>
<dbReference type="Proteomes" id="UP000305836">
    <property type="component" value="Unassembled WGS sequence"/>
</dbReference>
<name>A0A4U3M2M5_9ACTN</name>